<keyword evidence="6 9" id="KW-0624">Polysaccharide degradation</keyword>
<evidence type="ECO:0000256" key="1">
    <source>
        <dbReference type="ARBA" id="ARBA00008833"/>
    </source>
</evidence>
<evidence type="ECO:0000259" key="12">
    <source>
        <dbReference type="Pfam" id="PF07477"/>
    </source>
</evidence>
<evidence type="ECO:0000256" key="5">
    <source>
        <dbReference type="ARBA" id="ARBA00023295"/>
    </source>
</evidence>
<evidence type="ECO:0000256" key="6">
    <source>
        <dbReference type="ARBA" id="ARBA00023326"/>
    </source>
</evidence>
<dbReference type="PANTHER" id="PTHR39207">
    <property type="entry name" value="ALPHA-GLUCURONIDASE A"/>
    <property type="match status" value="1"/>
</dbReference>
<protein>
    <recommendedName>
        <fullName evidence="9">Xylan alpha-1,2-glucuronidase</fullName>
        <ecNumber evidence="9">3.2.1.131</ecNumber>
    </recommendedName>
</protein>
<reference evidence="14 15" key="1">
    <citation type="submission" date="2019-01" db="EMBL/GenBank/DDBJ databases">
        <title>Mucilaginibacter antarcticum sp. nov., isolated from antarctic soil.</title>
        <authorList>
            <person name="Yan Y.-Q."/>
            <person name="Du Z.-J."/>
        </authorList>
    </citation>
    <scope>NUCLEOTIDE SEQUENCE [LARGE SCALE GENOMIC DNA]</scope>
    <source>
        <strain evidence="14 15">F01003</strain>
    </source>
</reference>
<comment type="catalytic activity">
    <reaction evidence="9">
        <text>Hydrolysis of (1-&gt;2)-alpha-D-(4-O-methyl)glucuronosyl links in the main chain of hardwood xylans.</text>
        <dbReference type="EC" id="3.2.1.131"/>
    </reaction>
</comment>
<name>A0A444MRQ3_9SPHI</name>
<evidence type="ECO:0000256" key="9">
    <source>
        <dbReference type="RuleBase" id="RU361198"/>
    </source>
</evidence>
<dbReference type="GO" id="GO:0033939">
    <property type="term" value="F:xylan alpha-1,2-glucuronosidase activity"/>
    <property type="evidence" value="ECO:0007669"/>
    <property type="project" value="UniProtKB-EC"/>
</dbReference>
<dbReference type="EMBL" id="SBIW01000003">
    <property type="protein sequence ID" value="RWY54294.1"/>
    <property type="molecule type" value="Genomic_DNA"/>
</dbReference>
<evidence type="ECO:0000313" key="15">
    <source>
        <dbReference type="Proteomes" id="UP000286701"/>
    </source>
</evidence>
<dbReference type="InterPro" id="IPR029018">
    <property type="entry name" value="Hex-like_dom2"/>
</dbReference>
<dbReference type="GO" id="GO:0046559">
    <property type="term" value="F:alpha-glucuronidase activity"/>
    <property type="evidence" value="ECO:0007669"/>
    <property type="project" value="InterPro"/>
</dbReference>
<dbReference type="InterPro" id="IPR005154">
    <property type="entry name" value="Glyco_hydro_67_aGlcAse_N"/>
</dbReference>
<dbReference type="GO" id="GO:0045493">
    <property type="term" value="P:xylan catabolic process"/>
    <property type="evidence" value="ECO:0007669"/>
    <property type="project" value="UniProtKB-KW"/>
</dbReference>
<accession>A0A444MRQ3</accession>
<dbReference type="RefSeq" id="WP_128533729.1">
    <property type="nucleotide sequence ID" value="NZ_SBIW01000003.1"/>
</dbReference>
<comment type="caution">
    <text evidence="14">The sequence shown here is derived from an EMBL/GenBank/DDBJ whole genome shotgun (WGS) entry which is preliminary data.</text>
</comment>
<comment type="similarity">
    <text evidence="1 7 9">Belongs to the glycosyl hydrolase 67 family.</text>
</comment>
<feature type="chain" id="PRO_5019292458" description="Xylan alpha-1,2-glucuronidase" evidence="10">
    <location>
        <begin position="26"/>
        <end position="725"/>
    </location>
</feature>
<proteinExistence type="inferred from homology"/>
<feature type="domain" description="Alpha glucuronidase N-terminal" evidence="11">
    <location>
        <begin position="31"/>
        <end position="150"/>
    </location>
</feature>
<keyword evidence="15" id="KW-1185">Reference proteome</keyword>
<evidence type="ECO:0000256" key="4">
    <source>
        <dbReference type="ARBA" id="ARBA00023277"/>
    </source>
</evidence>
<dbReference type="Pfam" id="PF03648">
    <property type="entry name" value="Glyco_hydro_67N"/>
    <property type="match status" value="1"/>
</dbReference>
<dbReference type="Pfam" id="PF07488">
    <property type="entry name" value="Glyco_hydro_67M"/>
    <property type="match status" value="1"/>
</dbReference>
<dbReference type="Gene3D" id="3.20.20.80">
    <property type="entry name" value="Glycosidases"/>
    <property type="match status" value="1"/>
</dbReference>
<evidence type="ECO:0000256" key="10">
    <source>
        <dbReference type="SAM" id="SignalP"/>
    </source>
</evidence>
<evidence type="ECO:0000256" key="3">
    <source>
        <dbReference type="ARBA" id="ARBA00022801"/>
    </source>
</evidence>
<keyword evidence="2 7" id="KW-0858">Xylan degradation</keyword>
<keyword evidence="3 7" id="KW-0378">Hydrolase</keyword>
<keyword evidence="5 7" id="KW-0326">Glycosidase</keyword>
<dbReference type="GO" id="GO:0005576">
    <property type="term" value="C:extracellular region"/>
    <property type="evidence" value="ECO:0007669"/>
    <property type="project" value="InterPro"/>
</dbReference>
<sequence length="725" mass="81602">MKAIIPLKRFAFFLGLLALSCNVYADNGYKLWLGYHAVADKKLAAQYVQQLRYLKFTAGSPTLNAAREELLVGLEGMLSLKPQDIEKPNYSTLFVGVSSSLNLPKNTIAQSEIQQTGKEGYLIRSVTINNKKCIVITAQTDIGILHGVFGFLKLLQTQQAIGVLNILEYPRIMYRVLDHWDNLNRTVERGYAGSSIWNWHKLPGYIDQRYIDYARASASVGINGSVVNNVNANALMLTPEYLEKVKALANTFRPYGIKVYLSVKFSSPIDIGGLKTSDPLDPQVIQWWKDKADEIYRGIPDFGGFLVKANSEGQPGPQAYKRSHADGANMLADALAPHNGIVMWRAFVYDNNVPYDRAKQAYNEFKPLDGQFKSNVIVQVKNGPIDFQPREPFHPLFGAMPNTPLMIEFQLTQEYLGFSTNLVYEAPLFKECLESDTYAMGKGSTVANIITGKFNPKLITGMAGVANIGSDVNWCGHPFAQANWYAFGRLAWNPAQSSATIAADWVKMTFTNQPAFVAPMQSIMLQSRENTVNYMTPLGLHHIMGVNTHYGPGPWVDNAGRADWNATYYHKADSAGIGFNRSSTGSNAAAQYQPPVRDMFENLTTCPDEYLLWFHHVRWDHKMRSGKTLWDDMVHHYYMGADSVKQMQRTWDKMAGYVDKEQFQTVKQLMAVQYDEAISWRNSCVLYFQTFANRPIPAGYQMPAHPLSYYRNRKYLQAPGIGGNQ</sequence>
<evidence type="ECO:0000259" key="13">
    <source>
        <dbReference type="Pfam" id="PF07488"/>
    </source>
</evidence>
<dbReference type="Proteomes" id="UP000286701">
    <property type="component" value="Unassembled WGS sequence"/>
</dbReference>
<dbReference type="PIRSF" id="PIRSF029900">
    <property type="entry name" value="Alpha-glucuronds"/>
    <property type="match status" value="1"/>
</dbReference>
<dbReference type="InterPro" id="IPR011100">
    <property type="entry name" value="Glyco_hydro_67_cat"/>
</dbReference>
<dbReference type="InterPro" id="IPR011099">
    <property type="entry name" value="Glyco_hydro_67_C"/>
</dbReference>
<dbReference type="PROSITE" id="PS51257">
    <property type="entry name" value="PROKAR_LIPOPROTEIN"/>
    <property type="match status" value="1"/>
</dbReference>
<evidence type="ECO:0000259" key="11">
    <source>
        <dbReference type="Pfam" id="PF03648"/>
    </source>
</evidence>
<keyword evidence="4 9" id="KW-0119">Carbohydrate metabolism</keyword>
<feature type="active site" description="Proton donor" evidence="8">
    <location>
        <position position="312"/>
    </location>
</feature>
<evidence type="ECO:0000256" key="2">
    <source>
        <dbReference type="ARBA" id="ARBA00022651"/>
    </source>
</evidence>
<dbReference type="InterPro" id="IPR037054">
    <property type="entry name" value="A-glucoronidase_C_sf"/>
</dbReference>
<feature type="domain" description="Glycosyl hydrolase family 67 catalytic" evidence="13">
    <location>
        <begin position="155"/>
        <end position="474"/>
    </location>
</feature>
<feature type="domain" description="Glycosyl hydrolase family 67 C-terminal" evidence="12">
    <location>
        <begin position="475"/>
        <end position="700"/>
    </location>
</feature>
<dbReference type="Gene3D" id="3.30.379.10">
    <property type="entry name" value="Chitobiase/beta-hexosaminidase domain 2-like"/>
    <property type="match status" value="1"/>
</dbReference>
<dbReference type="Pfam" id="PF07477">
    <property type="entry name" value="Glyco_hydro_67C"/>
    <property type="match status" value="1"/>
</dbReference>
<feature type="active site" description="Proton acceptor" evidence="8">
    <location>
        <position position="386"/>
    </location>
</feature>
<dbReference type="EC" id="3.2.1.131" evidence="9"/>
<feature type="active site" description="Proton acceptor" evidence="8">
    <location>
        <position position="414"/>
    </location>
</feature>
<gene>
    <name evidence="14" type="ORF">EPL05_09675</name>
</gene>
<evidence type="ECO:0000256" key="7">
    <source>
        <dbReference type="PIRNR" id="PIRNR029900"/>
    </source>
</evidence>
<evidence type="ECO:0000256" key="8">
    <source>
        <dbReference type="PIRSR" id="PIRSR029900-1"/>
    </source>
</evidence>
<dbReference type="SUPFAM" id="SSF55545">
    <property type="entry name" value="beta-N-acetylhexosaminidase-like domain"/>
    <property type="match status" value="1"/>
</dbReference>
<dbReference type="SUPFAM" id="SSF51445">
    <property type="entry name" value="(Trans)glycosidases"/>
    <property type="match status" value="1"/>
</dbReference>
<feature type="signal peptide" evidence="10">
    <location>
        <begin position="1"/>
        <end position="25"/>
    </location>
</feature>
<dbReference type="OrthoDB" id="339499at2"/>
<keyword evidence="10" id="KW-0732">Signal</keyword>
<dbReference type="InterPro" id="IPR017853">
    <property type="entry name" value="GH"/>
</dbReference>
<organism evidence="14 15">
    <name type="scientific">Mucilaginibacter gilvus</name>
    <dbReference type="NCBI Taxonomy" id="2305909"/>
    <lineage>
        <taxon>Bacteria</taxon>
        <taxon>Pseudomonadati</taxon>
        <taxon>Bacteroidota</taxon>
        <taxon>Sphingobacteriia</taxon>
        <taxon>Sphingobacteriales</taxon>
        <taxon>Sphingobacteriaceae</taxon>
        <taxon>Mucilaginibacter</taxon>
    </lineage>
</organism>
<dbReference type="InterPro" id="IPR011395">
    <property type="entry name" value="Glyco_hydro_67_aGlcAse"/>
</dbReference>
<dbReference type="PANTHER" id="PTHR39207:SF1">
    <property type="entry name" value="ALPHA-GLUCURONIDASE A"/>
    <property type="match status" value="1"/>
</dbReference>
<dbReference type="Gene3D" id="3.90.1330.10">
    <property type="entry name" value="Alpha-glucuronidase, C-terminal domain"/>
    <property type="match status" value="1"/>
</dbReference>
<evidence type="ECO:0000313" key="14">
    <source>
        <dbReference type="EMBL" id="RWY54294.1"/>
    </source>
</evidence>
<comment type="subunit">
    <text evidence="9">Homodimer.</text>
</comment>
<dbReference type="AlphaFoldDB" id="A0A444MRQ3"/>